<evidence type="ECO:0000313" key="2">
    <source>
        <dbReference type="Proteomes" id="UP000627838"/>
    </source>
</evidence>
<dbReference type="GO" id="GO:0016301">
    <property type="term" value="F:kinase activity"/>
    <property type="evidence" value="ECO:0007669"/>
    <property type="project" value="UniProtKB-KW"/>
</dbReference>
<proteinExistence type="predicted"/>
<evidence type="ECO:0000313" key="1">
    <source>
        <dbReference type="EMBL" id="MBE1536545.1"/>
    </source>
</evidence>
<dbReference type="SUPFAM" id="SSF56112">
    <property type="entry name" value="Protein kinase-like (PK-like)"/>
    <property type="match status" value="1"/>
</dbReference>
<keyword evidence="1" id="KW-0418">Kinase</keyword>
<dbReference type="Gene3D" id="3.90.1200.10">
    <property type="match status" value="1"/>
</dbReference>
<organism evidence="1 2">
    <name type="scientific">Actinomadura algeriensis</name>
    <dbReference type="NCBI Taxonomy" id="1679523"/>
    <lineage>
        <taxon>Bacteria</taxon>
        <taxon>Bacillati</taxon>
        <taxon>Actinomycetota</taxon>
        <taxon>Actinomycetes</taxon>
        <taxon>Streptosporangiales</taxon>
        <taxon>Thermomonosporaceae</taxon>
        <taxon>Actinomadura</taxon>
    </lineage>
</organism>
<dbReference type="Proteomes" id="UP000627838">
    <property type="component" value="Unassembled WGS sequence"/>
</dbReference>
<protein>
    <submittedName>
        <fullName evidence="1">Aminoglycoside phosphotransferase (APT) family kinase protein</fullName>
    </submittedName>
</protein>
<name>A0ABR9K132_9ACTN</name>
<gene>
    <name evidence="1" type="ORF">H4W34_006378</name>
</gene>
<dbReference type="Gene3D" id="3.30.200.20">
    <property type="entry name" value="Phosphorylase Kinase, domain 1"/>
    <property type="match status" value="1"/>
</dbReference>
<dbReference type="InterPro" id="IPR011009">
    <property type="entry name" value="Kinase-like_dom_sf"/>
</dbReference>
<reference evidence="1 2" key="1">
    <citation type="submission" date="2020-10" db="EMBL/GenBank/DDBJ databases">
        <title>Sequencing the genomes of 1000 actinobacteria strains.</title>
        <authorList>
            <person name="Klenk H.-P."/>
        </authorList>
    </citation>
    <scope>NUCLEOTIDE SEQUENCE [LARGE SCALE GENOMIC DNA]</scope>
    <source>
        <strain evidence="1 2">DSM 46744</strain>
    </source>
</reference>
<dbReference type="PANTHER" id="PTHR21310">
    <property type="entry name" value="AMINOGLYCOSIDE PHOSPHOTRANSFERASE-RELATED-RELATED"/>
    <property type="match status" value="1"/>
</dbReference>
<comment type="caution">
    <text evidence="1">The sequence shown here is derived from an EMBL/GenBank/DDBJ whole genome shotgun (WGS) entry which is preliminary data.</text>
</comment>
<keyword evidence="2" id="KW-1185">Reference proteome</keyword>
<accession>A0ABR9K132</accession>
<sequence length="305" mass="32438">MSRLPWEKTPDHVRADVEALLGARVVDAVTQPGGYSPGVAARLRLDDGRRAFVKSVGPELNPDSPGIHRAEARVAAALPPSAPVPRLLGSFDRDGWVTLVLEDVDGAPPREPWDAAELDRVLAALADLAAAMTPAPIEAPTVAERFGPAFRGWRRLAAGAAPEGLDPWAREHLAGLAELEASWETAAAGDTLAHADVRADNVLLTPDRVVIVDWPWACRSAPWFDLLAMLPSVRLQGGPPPARVFAAHPLAASADDAPVTAVLAAIAGFFVHGGRLPPPPGLPTLRDFQRAQGEIALAWLRDRLE</sequence>
<dbReference type="InterPro" id="IPR051678">
    <property type="entry name" value="AGP_Transferase"/>
</dbReference>
<keyword evidence="1" id="KW-0808">Transferase</keyword>
<dbReference type="RefSeq" id="WP_192762564.1">
    <property type="nucleotide sequence ID" value="NZ_JADBDZ010000001.1"/>
</dbReference>
<dbReference type="EMBL" id="JADBDZ010000001">
    <property type="protein sequence ID" value="MBE1536545.1"/>
    <property type="molecule type" value="Genomic_DNA"/>
</dbReference>